<protein>
    <submittedName>
        <fullName evidence="2">RNA-directed DNA polymerase-like protein</fullName>
    </submittedName>
</protein>
<sequence length="109" mass="12529">MIVVKNENNKLIPMLTVTGWRIGMDYCKLNVATMKDHFILPFIDQMLDRLARKKFYYFLDGYSGYNHITIALKDQHKTTFTNPVAHLHFTACLSTYATRQGHSKGALSS</sequence>
<dbReference type="GO" id="GO:0003964">
    <property type="term" value="F:RNA-directed DNA polymerase activity"/>
    <property type="evidence" value="ECO:0007669"/>
    <property type="project" value="UniProtKB-KW"/>
</dbReference>
<reference evidence="3 4" key="1">
    <citation type="submission" date="2019-08" db="EMBL/GenBank/DDBJ databases">
        <title>Draft genome sequences of two oriental melons (Cucumis melo L. var makuwa).</title>
        <authorList>
            <person name="Kwon S.-Y."/>
        </authorList>
    </citation>
    <scope>NUCLEOTIDE SEQUENCE [LARGE SCALE GENOMIC DNA]</scope>
    <source>
        <strain evidence="4">cv. Chang Bougi</strain>
        <strain evidence="3">cv. SW 3</strain>
        <tissue evidence="2">Leaf</tissue>
    </source>
</reference>
<organism evidence="2 4">
    <name type="scientific">Cucumis melo var. makuwa</name>
    <name type="common">Oriental melon</name>
    <dbReference type="NCBI Taxonomy" id="1194695"/>
    <lineage>
        <taxon>Eukaryota</taxon>
        <taxon>Viridiplantae</taxon>
        <taxon>Streptophyta</taxon>
        <taxon>Embryophyta</taxon>
        <taxon>Tracheophyta</taxon>
        <taxon>Spermatophyta</taxon>
        <taxon>Magnoliopsida</taxon>
        <taxon>eudicotyledons</taxon>
        <taxon>Gunneridae</taxon>
        <taxon>Pentapetalae</taxon>
        <taxon>rosids</taxon>
        <taxon>fabids</taxon>
        <taxon>Cucurbitales</taxon>
        <taxon>Cucurbitaceae</taxon>
        <taxon>Benincaseae</taxon>
        <taxon>Cucumis</taxon>
    </lineage>
</organism>
<accession>A0A5D3DST4</accession>
<evidence type="ECO:0000313" key="4">
    <source>
        <dbReference type="Proteomes" id="UP000321947"/>
    </source>
</evidence>
<dbReference type="PANTHER" id="PTHR24559:SF444">
    <property type="entry name" value="REVERSE TRANSCRIPTASE DOMAIN-CONTAINING PROTEIN"/>
    <property type="match status" value="1"/>
</dbReference>
<dbReference type="Proteomes" id="UP000321947">
    <property type="component" value="Unassembled WGS sequence"/>
</dbReference>
<comment type="caution">
    <text evidence="2">The sequence shown here is derived from an EMBL/GenBank/DDBJ whole genome shotgun (WGS) entry which is preliminary data.</text>
</comment>
<dbReference type="Gene3D" id="3.10.10.10">
    <property type="entry name" value="HIV Type 1 Reverse Transcriptase, subunit A, domain 1"/>
    <property type="match status" value="1"/>
</dbReference>
<proteinExistence type="predicted"/>
<dbReference type="InterPro" id="IPR053134">
    <property type="entry name" value="RNA-dir_DNA_polymerase"/>
</dbReference>
<evidence type="ECO:0000313" key="2">
    <source>
        <dbReference type="EMBL" id="TYK26568.1"/>
    </source>
</evidence>
<dbReference type="InterPro" id="IPR043502">
    <property type="entry name" value="DNA/RNA_pol_sf"/>
</dbReference>
<keyword evidence="2" id="KW-0548">Nucleotidyltransferase</keyword>
<evidence type="ECO:0000313" key="3">
    <source>
        <dbReference type="Proteomes" id="UP000321393"/>
    </source>
</evidence>
<dbReference type="EMBL" id="SSTE01004583">
    <property type="protein sequence ID" value="KAA0062413.1"/>
    <property type="molecule type" value="Genomic_DNA"/>
</dbReference>
<keyword evidence="2" id="KW-0695">RNA-directed DNA polymerase</keyword>
<dbReference type="SUPFAM" id="SSF56672">
    <property type="entry name" value="DNA/RNA polymerases"/>
    <property type="match status" value="1"/>
</dbReference>
<keyword evidence="2" id="KW-0808">Transferase</keyword>
<gene>
    <name evidence="2" type="ORF">E5676_scaffold313G001710</name>
    <name evidence="1" type="ORF">E6C27_scaffold154G002200</name>
</gene>
<dbReference type="PANTHER" id="PTHR24559">
    <property type="entry name" value="TRANSPOSON TY3-I GAG-POL POLYPROTEIN"/>
    <property type="match status" value="1"/>
</dbReference>
<dbReference type="InterPro" id="IPR043128">
    <property type="entry name" value="Rev_trsase/Diguanyl_cyclase"/>
</dbReference>
<dbReference type="Proteomes" id="UP000321393">
    <property type="component" value="Unassembled WGS sequence"/>
</dbReference>
<name>A0A5D3DST4_CUCMM</name>
<dbReference type="OrthoDB" id="1738562at2759"/>
<dbReference type="Gene3D" id="3.30.70.270">
    <property type="match status" value="1"/>
</dbReference>
<evidence type="ECO:0000313" key="1">
    <source>
        <dbReference type="EMBL" id="KAA0062413.1"/>
    </source>
</evidence>
<dbReference type="EMBL" id="SSTD01003373">
    <property type="protein sequence ID" value="TYK26568.1"/>
    <property type="molecule type" value="Genomic_DNA"/>
</dbReference>
<dbReference type="AlphaFoldDB" id="A0A5D3DST4"/>